<evidence type="ECO:0000256" key="2">
    <source>
        <dbReference type="ARBA" id="ARBA00022490"/>
    </source>
</evidence>
<dbReference type="GO" id="GO:0032481">
    <property type="term" value="P:positive regulation of type I interferon production"/>
    <property type="evidence" value="ECO:0007669"/>
    <property type="project" value="TreeGrafter"/>
</dbReference>
<dbReference type="Pfam" id="PF17798">
    <property type="entry name" value="TRIF-NTD"/>
    <property type="match status" value="1"/>
</dbReference>
<name>A0A4W3JV19_CALMI</name>
<feature type="compositionally biased region" description="Polar residues" evidence="8">
    <location>
        <begin position="254"/>
        <end position="270"/>
    </location>
</feature>
<dbReference type="PROSITE" id="PS50104">
    <property type="entry name" value="TIR"/>
    <property type="match status" value="1"/>
</dbReference>
<dbReference type="STRING" id="7868.ENSCMIP00000047374"/>
<feature type="region of interest" description="Disordered" evidence="8">
    <location>
        <begin position="229"/>
        <end position="302"/>
    </location>
</feature>
<organism evidence="10 11">
    <name type="scientific">Callorhinchus milii</name>
    <name type="common">Ghost shark</name>
    <dbReference type="NCBI Taxonomy" id="7868"/>
    <lineage>
        <taxon>Eukaryota</taxon>
        <taxon>Metazoa</taxon>
        <taxon>Chordata</taxon>
        <taxon>Craniata</taxon>
        <taxon>Vertebrata</taxon>
        <taxon>Chondrichthyes</taxon>
        <taxon>Holocephali</taxon>
        <taxon>Chimaeriformes</taxon>
        <taxon>Callorhinchidae</taxon>
        <taxon>Callorhinchus</taxon>
    </lineage>
</organism>
<evidence type="ECO:0000313" key="11">
    <source>
        <dbReference type="Proteomes" id="UP000314986"/>
    </source>
</evidence>
<accession>A0A4W3JV19</accession>
<dbReference type="Gene3D" id="3.40.50.10140">
    <property type="entry name" value="Toll/interleukin-1 receptor homology (TIR) domain"/>
    <property type="match status" value="1"/>
</dbReference>
<reference evidence="11" key="1">
    <citation type="journal article" date="2006" name="Science">
        <title>Ancient noncoding elements conserved in the human genome.</title>
        <authorList>
            <person name="Venkatesh B."/>
            <person name="Kirkness E.F."/>
            <person name="Loh Y.H."/>
            <person name="Halpern A.L."/>
            <person name="Lee A.P."/>
            <person name="Johnson J."/>
            <person name="Dandona N."/>
            <person name="Viswanathan L.D."/>
            <person name="Tay A."/>
            <person name="Venter J.C."/>
            <person name="Strausberg R.L."/>
            <person name="Brenner S."/>
        </authorList>
    </citation>
    <scope>NUCLEOTIDE SEQUENCE [LARGE SCALE GENOMIC DNA]</scope>
</reference>
<dbReference type="GO" id="GO:0005768">
    <property type="term" value="C:endosome"/>
    <property type="evidence" value="ECO:0007669"/>
    <property type="project" value="TreeGrafter"/>
</dbReference>
<dbReference type="PANTHER" id="PTHR47230:SF2">
    <property type="entry name" value="TIR DOMAIN-CONTAINING ADAPTER MOLECULE 2"/>
    <property type="match status" value="1"/>
</dbReference>
<dbReference type="GO" id="GO:0006954">
    <property type="term" value="P:inflammatory response"/>
    <property type="evidence" value="ECO:0007669"/>
    <property type="project" value="UniProtKB-KW"/>
</dbReference>
<dbReference type="Ensembl" id="ENSCMIT00000048045.1">
    <property type="protein sequence ID" value="ENSCMIP00000047374.1"/>
    <property type="gene ID" value="ENSCMIG00000019426.1"/>
</dbReference>
<evidence type="ECO:0000256" key="1">
    <source>
        <dbReference type="ARBA" id="ARBA00004496"/>
    </source>
</evidence>
<dbReference type="GO" id="GO:0043123">
    <property type="term" value="P:positive regulation of canonical NF-kappaB signal transduction"/>
    <property type="evidence" value="ECO:0007669"/>
    <property type="project" value="TreeGrafter"/>
</dbReference>
<dbReference type="Pfam" id="PF13676">
    <property type="entry name" value="TIR_2"/>
    <property type="match status" value="1"/>
</dbReference>
<dbReference type="SUPFAM" id="SSF52200">
    <property type="entry name" value="Toll/Interleukin receptor TIR domain"/>
    <property type="match status" value="1"/>
</dbReference>
<dbReference type="GeneTree" id="ENSGT00940000163706"/>
<keyword evidence="5" id="KW-0391">Immunity</keyword>
<reference evidence="11" key="3">
    <citation type="journal article" date="2014" name="Nature">
        <title>Elephant shark genome provides unique insights into gnathostome evolution.</title>
        <authorList>
            <consortium name="International Elephant Shark Genome Sequencing Consortium"/>
            <person name="Venkatesh B."/>
            <person name="Lee A.P."/>
            <person name="Ravi V."/>
            <person name="Maurya A.K."/>
            <person name="Lian M.M."/>
            <person name="Swann J.B."/>
            <person name="Ohta Y."/>
            <person name="Flajnik M.F."/>
            <person name="Sutoh Y."/>
            <person name="Kasahara M."/>
            <person name="Hoon S."/>
            <person name="Gangu V."/>
            <person name="Roy S.W."/>
            <person name="Irimia M."/>
            <person name="Korzh V."/>
            <person name="Kondrychyn I."/>
            <person name="Lim Z.W."/>
            <person name="Tay B.H."/>
            <person name="Tohari S."/>
            <person name="Kong K.W."/>
            <person name="Ho S."/>
            <person name="Lorente-Galdos B."/>
            <person name="Quilez J."/>
            <person name="Marques-Bonet T."/>
            <person name="Raney B.J."/>
            <person name="Ingham P.W."/>
            <person name="Tay A."/>
            <person name="Hillier L.W."/>
            <person name="Minx P."/>
            <person name="Boehm T."/>
            <person name="Wilson R.K."/>
            <person name="Brenner S."/>
            <person name="Warren W.C."/>
        </authorList>
    </citation>
    <scope>NUCLEOTIDE SEQUENCE [LARGE SCALE GENOMIC DNA]</scope>
</reference>
<evidence type="ECO:0000256" key="6">
    <source>
        <dbReference type="ARBA" id="ARBA00023198"/>
    </source>
</evidence>
<dbReference type="AlphaFoldDB" id="A0A4W3JV19"/>
<reference evidence="10" key="5">
    <citation type="submission" date="2025-09" db="UniProtKB">
        <authorList>
            <consortium name="Ensembl"/>
        </authorList>
    </citation>
    <scope>IDENTIFICATION</scope>
</reference>
<reference evidence="11" key="2">
    <citation type="journal article" date="2007" name="PLoS Biol.">
        <title>Survey sequencing and comparative analysis of the elephant shark (Callorhinchus milii) genome.</title>
        <authorList>
            <person name="Venkatesh B."/>
            <person name="Kirkness E.F."/>
            <person name="Loh Y.H."/>
            <person name="Halpern A.L."/>
            <person name="Lee A.P."/>
            <person name="Johnson J."/>
            <person name="Dandona N."/>
            <person name="Viswanathan L.D."/>
            <person name="Tay A."/>
            <person name="Venter J.C."/>
            <person name="Strausberg R.L."/>
            <person name="Brenner S."/>
        </authorList>
    </citation>
    <scope>NUCLEOTIDE SEQUENCE [LARGE SCALE GENOMIC DNA]</scope>
</reference>
<evidence type="ECO:0000256" key="3">
    <source>
        <dbReference type="ARBA" id="ARBA00022553"/>
    </source>
</evidence>
<evidence type="ECO:0000256" key="7">
    <source>
        <dbReference type="SAM" id="Coils"/>
    </source>
</evidence>
<dbReference type="Gene3D" id="1.25.40.780">
    <property type="match status" value="1"/>
</dbReference>
<feature type="compositionally biased region" description="Polar residues" evidence="8">
    <location>
        <begin position="229"/>
        <end position="239"/>
    </location>
</feature>
<evidence type="ECO:0000256" key="5">
    <source>
        <dbReference type="ARBA" id="ARBA00022859"/>
    </source>
</evidence>
<evidence type="ECO:0000259" key="9">
    <source>
        <dbReference type="PROSITE" id="PS50104"/>
    </source>
</evidence>
<comment type="subcellular location">
    <subcellularLocation>
        <location evidence="1">Cytoplasm</location>
    </subcellularLocation>
</comment>
<keyword evidence="11" id="KW-1185">Reference proteome</keyword>
<feature type="coiled-coil region" evidence="7">
    <location>
        <begin position="525"/>
        <end position="562"/>
    </location>
</feature>
<dbReference type="InterPro" id="IPR000157">
    <property type="entry name" value="TIR_dom"/>
</dbReference>
<evidence type="ECO:0000256" key="4">
    <source>
        <dbReference type="ARBA" id="ARBA00022588"/>
    </source>
</evidence>
<feature type="region of interest" description="Disordered" evidence="8">
    <location>
        <begin position="314"/>
        <end position="369"/>
    </location>
</feature>
<dbReference type="InterPro" id="IPR046946">
    <property type="entry name" value="TCAM1/2"/>
</dbReference>
<dbReference type="InterPro" id="IPR035897">
    <property type="entry name" value="Toll_tir_struct_dom_sf"/>
</dbReference>
<evidence type="ECO:0000256" key="8">
    <source>
        <dbReference type="SAM" id="MobiDB-lite"/>
    </source>
</evidence>
<keyword evidence="2" id="KW-0963">Cytoplasm</keyword>
<dbReference type="GO" id="GO:0045087">
    <property type="term" value="P:innate immune response"/>
    <property type="evidence" value="ECO:0007669"/>
    <property type="project" value="UniProtKB-KW"/>
</dbReference>
<protein>
    <recommendedName>
        <fullName evidence="9">TIR domain-containing protein</fullName>
    </recommendedName>
</protein>
<feature type="compositionally biased region" description="Polar residues" evidence="8">
    <location>
        <begin position="319"/>
        <end position="359"/>
    </location>
</feature>
<keyword evidence="7" id="KW-0175">Coiled coil</keyword>
<gene>
    <name evidence="10" type="primary">LOC103183547</name>
</gene>
<keyword evidence="4" id="KW-0399">Innate immunity</keyword>
<dbReference type="InterPro" id="IPR040886">
    <property type="entry name" value="TRIF_N"/>
</dbReference>
<dbReference type="GO" id="GO:0035666">
    <property type="term" value="P:TRIF-dependent toll-like receptor signaling pathway"/>
    <property type="evidence" value="ECO:0007669"/>
    <property type="project" value="InterPro"/>
</dbReference>
<keyword evidence="3" id="KW-0597">Phosphoprotein</keyword>
<dbReference type="Proteomes" id="UP000314986">
    <property type="component" value="Unassembled WGS sequence"/>
</dbReference>
<feature type="domain" description="TIR" evidence="9">
    <location>
        <begin position="374"/>
        <end position="507"/>
    </location>
</feature>
<reference evidence="10" key="4">
    <citation type="submission" date="2025-08" db="UniProtKB">
        <authorList>
            <consortium name="Ensembl"/>
        </authorList>
    </citation>
    <scope>IDENTIFICATION</scope>
</reference>
<dbReference type="PANTHER" id="PTHR47230">
    <property type="entry name" value="TIR DOMAIN-CONTAINING ADAPTER MOLECULE 1"/>
    <property type="match status" value="1"/>
</dbReference>
<dbReference type="GO" id="GO:0035591">
    <property type="term" value="F:signaling adaptor activity"/>
    <property type="evidence" value="ECO:0007669"/>
    <property type="project" value="TreeGrafter"/>
</dbReference>
<proteinExistence type="predicted"/>
<dbReference type="InParanoid" id="A0A4W3JV19"/>
<dbReference type="OMA" id="QPLCSTG"/>
<sequence>VAVQTMKPTPYFEDMFDILSKTPQERLMSLKYKLPVDRKIDRLLYSAVLFFLNEKEKAVLLVSDDKEQKCQSAVYILNKIQGTEQGANSKFGWDNLTPEDLAVRVDLARIFTVLSQENLCESSVKDRAYRAAVHSYRSSGQIDSVEFWDLLDESRRQCGCRDFNSKGEDANRPFLKSLDENSLSTRSGSDCRSRVETVRNRTSTDPMISSGVKQITLPSHFEISATSTVPFLSGSPQDNLKSKAKGPAERGLVPSTSQSASFHINNTASNLPREEHSANSRNTTGTGAQPEEGYSTYSPVKNSSAVGVKPIECTEETDSNQIVTSKTSTQDQDHLNSNLSDPHPTQNATLSEDPQSSRPRMNISEETEENVENKFYPFVILHADEDQEIAEKVRKSLEELGVMEGATFCEDFSLPGKCPISCIQDAVDNSAFTILLLTNNFNTHWTELKTNIVLMNSIQNKHKYNTVIPMLTKENRLPKRKIPFALQAINQLDETSKHFERHVAKTFEPAKLRTYKDKWLVEQKLQQIETQKAKVAKDRKDLRDITRLTQQLGQNLQNYQKEGQHLASLRQYCNALYNFPNLPPIPSPYPGQMRPPMVLTSNDMPKSWPQPSCIPYLGTGGSHSGH</sequence>
<keyword evidence="6" id="KW-0395">Inflammatory response</keyword>
<evidence type="ECO:0000313" key="10">
    <source>
        <dbReference type="Ensembl" id="ENSCMIP00000047374.1"/>
    </source>
</evidence>